<keyword evidence="3" id="KW-1185">Reference proteome</keyword>
<keyword evidence="1" id="KW-1133">Transmembrane helix</keyword>
<dbReference type="PANTHER" id="PTHR35043">
    <property type="entry name" value="TRANSCRIPTION FACTOR DOMAIN-CONTAINING PROTEIN"/>
    <property type="match status" value="1"/>
</dbReference>
<dbReference type="Proteomes" id="UP000623467">
    <property type="component" value="Unassembled WGS sequence"/>
</dbReference>
<keyword evidence="1" id="KW-0812">Transmembrane</keyword>
<name>A0A8H6Z0H2_9AGAR</name>
<sequence length="175" mass="19542">MRACVEFKFSGAQASFVCMGGFGSPTGHPIATFEQFEDPAHGSEFQMAIQNVNKEDIMNKSKGDALSKGVALLQGLWFIVQCLAHTHQRLVITQLEVATLAFAIVNIFIWLLWWNKPLDVQRPIVVGPPTQQPDAENITSLVQLPCFDRFMGAIFGITGMNISRYRPSQCRHFGR</sequence>
<organism evidence="2 3">
    <name type="scientific">Mycena sanguinolenta</name>
    <dbReference type="NCBI Taxonomy" id="230812"/>
    <lineage>
        <taxon>Eukaryota</taxon>
        <taxon>Fungi</taxon>
        <taxon>Dikarya</taxon>
        <taxon>Basidiomycota</taxon>
        <taxon>Agaricomycotina</taxon>
        <taxon>Agaricomycetes</taxon>
        <taxon>Agaricomycetidae</taxon>
        <taxon>Agaricales</taxon>
        <taxon>Marasmiineae</taxon>
        <taxon>Mycenaceae</taxon>
        <taxon>Mycena</taxon>
    </lineage>
</organism>
<comment type="caution">
    <text evidence="2">The sequence shown here is derived from an EMBL/GenBank/DDBJ whole genome shotgun (WGS) entry which is preliminary data.</text>
</comment>
<accession>A0A8H6Z0H2</accession>
<evidence type="ECO:0000313" key="2">
    <source>
        <dbReference type="EMBL" id="KAF7369923.1"/>
    </source>
</evidence>
<dbReference type="EMBL" id="JACAZH010000004">
    <property type="protein sequence ID" value="KAF7369923.1"/>
    <property type="molecule type" value="Genomic_DNA"/>
</dbReference>
<dbReference type="AlphaFoldDB" id="A0A8H6Z0H2"/>
<proteinExistence type="predicted"/>
<feature type="transmembrane region" description="Helical" evidence="1">
    <location>
        <begin position="92"/>
        <end position="113"/>
    </location>
</feature>
<keyword evidence="1" id="KW-0472">Membrane</keyword>
<evidence type="ECO:0000313" key="3">
    <source>
        <dbReference type="Proteomes" id="UP000623467"/>
    </source>
</evidence>
<dbReference type="PANTHER" id="PTHR35043:SF7">
    <property type="entry name" value="TRANSCRIPTION FACTOR DOMAIN-CONTAINING PROTEIN"/>
    <property type="match status" value="1"/>
</dbReference>
<dbReference type="OrthoDB" id="3029001at2759"/>
<reference evidence="2" key="1">
    <citation type="submission" date="2020-05" db="EMBL/GenBank/DDBJ databases">
        <title>Mycena genomes resolve the evolution of fungal bioluminescence.</title>
        <authorList>
            <person name="Tsai I.J."/>
        </authorList>
    </citation>
    <scope>NUCLEOTIDE SEQUENCE</scope>
    <source>
        <strain evidence="2">160909Yilan</strain>
    </source>
</reference>
<gene>
    <name evidence="2" type="ORF">MSAN_00621800</name>
</gene>
<evidence type="ECO:0000256" key="1">
    <source>
        <dbReference type="SAM" id="Phobius"/>
    </source>
</evidence>
<protein>
    <submittedName>
        <fullName evidence="2">Uncharacterized protein</fullName>
    </submittedName>
</protein>